<dbReference type="SUPFAM" id="SSF160350">
    <property type="entry name" value="Rnp2-like"/>
    <property type="match status" value="1"/>
</dbReference>
<dbReference type="GO" id="GO:0030681">
    <property type="term" value="C:multimeric ribonuclease P complex"/>
    <property type="evidence" value="ECO:0007669"/>
    <property type="project" value="TreeGrafter"/>
</dbReference>
<comment type="similarity">
    <text evidence="1">Belongs to the eukaryotic/archaeal RNase P protein component 2 family.</text>
</comment>
<dbReference type="Gene3D" id="3.30.70.3250">
    <property type="entry name" value="Ribonuclease P, Pop5 subunit"/>
    <property type="match status" value="1"/>
</dbReference>
<dbReference type="GO" id="GO:0033204">
    <property type="term" value="F:ribonuclease P RNA binding"/>
    <property type="evidence" value="ECO:0007669"/>
    <property type="project" value="TreeGrafter"/>
</dbReference>
<keyword evidence="2" id="KW-0819">tRNA processing</keyword>
<accession>A0A834ND96</accession>
<keyword evidence="4" id="KW-1185">Reference proteome</keyword>
<reference evidence="3" key="1">
    <citation type="journal article" date="2020" name="G3 (Bethesda)">
        <title>High-Quality Assemblies for Three Invasive Social Wasps from the &lt;i&gt;Vespula&lt;/i&gt; Genus.</title>
        <authorList>
            <person name="Harrop T.W.R."/>
            <person name="Guhlin J."/>
            <person name="McLaughlin G.M."/>
            <person name="Permina E."/>
            <person name="Stockwell P."/>
            <person name="Gilligan J."/>
            <person name="Le Lec M.F."/>
            <person name="Gruber M.A.M."/>
            <person name="Quinn O."/>
            <person name="Lovegrove M."/>
            <person name="Duncan E.J."/>
            <person name="Remnant E.J."/>
            <person name="Van Eeckhoven J."/>
            <person name="Graham B."/>
            <person name="Knapp R.A."/>
            <person name="Langford K.W."/>
            <person name="Kronenberg Z."/>
            <person name="Press M.O."/>
            <person name="Eacker S.M."/>
            <person name="Wilson-Rankin E.E."/>
            <person name="Purcell J."/>
            <person name="Lester P.J."/>
            <person name="Dearden P.K."/>
        </authorList>
    </citation>
    <scope>NUCLEOTIDE SEQUENCE</scope>
    <source>
        <strain evidence="3">Marl-1</strain>
    </source>
</reference>
<sequence length="115" mass="13238">MSNNGNCNMYYLDVSLELTDSSNIEIGHVYLKKNILQAVKQLFGEEGAKSVIDILKYNISERRFVLRCDNDFYVQLRASLTVARQFEGKPCVYHVHRASSNLLSFVGDSRNYKHE</sequence>
<evidence type="ECO:0000256" key="2">
    <source>
        <dbReference type="ARBA" id="ARBA00022694"/>
    </source>
</evidence>
<dbReference type="InterPro" id="IPR002759">
    <property type="entry name" value="Pop5/Rpp14/Rnp2-like"/>
</dbReference>
<name>A0A834ND96_VESVU</name>
<gene>
    <name evidence="3" type="ORF">HZH66_003923</name>
</gene>
<dbReference type="PANTHER" id="PTHR15441:SF1">
    <property type="entry name" value="RIBONUCLEASE P PROTEIN SUBUNIT P14"/>
    <property type="match status" value="1"/>
</dbReference>
<evidence type="ECO:0000256" key="1">
    <source>
        <dbReference type="ARBA" id="ARBA00010800"/>
    </source>
</evidence>
<proteinExistence type="inferred from homology"/>
<dbReference type="PANTHER" id="PTHR15441">
    <property type="entry name" value="RIBONUCLEASE P PROTEIN SUBUNIT P14"/>
    <property type="match status" value="1"/>
</dbReference>
<dbReference type="GO" id="GO:0005730">
    <property type="term" value="C:nucleolus"/>
    <property type="evidence" value="ECO:0007669"/>
    <property type="project" value="TreeGrafter"/>
</dbReference>
<comment type="caution">
    <text evidence="3">The sequence shown here is derived from an EMBL/GenBank/DDBJ whole genome shotgun (WGS) entry which is preliminary data.</text>
</comment>
<dbReference type="AlphaFoldDB" id="A0A834ND96"/>
<dbReference type="GO" id="GO:0001682">
    <property type="term" value="P:tRNA 5'-leader removal"/>
    <property type="evidence" value="ECO:0007669"/>
    <property type="project" value="InterPro"/>
</dbReference>
<protein>
    <submittedName>
        <fullName evidence="3">Uncharacterized protein</fullName>
    </submittedName>
</protein>
<dbReference type="Proteomes" id="UP000614350">
    <property type="component" value="Unassembled WGS sequence"/>
</dbReference>
<dbReference type="EMBL" id="JACSEA010000003">
    <property type="protein sequence ID" value="KAF7405017.1"/>
    <property type="molecule type" value="Genomic_DNA"/>
</dbReference>
<organism evidence="3 4">
    <name type="scientific">Vespula vulgaris</name>
    <name type="common">Yellow jacket</name>
    <name type="synonym">Wasp</name>
    <dbReference type="NCBI Taxonomy" id="7454"/>
    <lineage>
        <taxon>Eukaryota</taxon>
        <taxon>Metazoa</taxon>
        <taxon>Ecdysozoa</taxon>
        <taxon>Arthropoda</taxon>
        <taxon>Hexapoda</taxon>
        <taxon>Insecta</taxon>
        <taxon>Pterygota</taxon>
        <taxon>Neoptera</taxon>
        <taxon>Endopterygota</taxon>
        <taxon>Hymenoptera</taxon>
        <taxon>Apocrita</taxon>
        <taxon>Aculeata</taxon>
        <taxon>Vespoidea</taxon>
        <taxon>Vespidae</taxon>
        <taxon>Vespinae</taxon>
        <taxon>Vespula</taxon>
    </lineage>
</organism>
<dbReference type="Pfam" id="PF01900">
    <property type="entry name" value="RNase_P_Rpp14"/>
    <property type="match status" value="1"/>
</dbReference>
<dbReference type="InterPro" id="IPR038085">
    <property type="entry name" value="Rnp2-like_sf"/>
</dbReference>
<evidence type="ECO:0000313" key="4">
    <source>
        <dbReference type="Proteomes" id="UP000614350"/>
    </source>
</evidence>
<evidence type="ECO:0000313" key="3">
    <source>
        <dbReference type="EMBL" id="KAF7405017.1"/>
    </source>
</evidence>